<keyword evidence="2" id="KW-0507">mRNA processing</keyword>
<dbReference type="OrthoDB" id="331600at2759"/>
<dbReference type="InParanoid" id="A0A1J7JZF3"/>
<dbReference type="Gene3D" id="1.25.10.10">
    <property type="entry name" value="Leucine-rich Repeat Variant"/>
    <property type="match status" value="1"/>
</dbReference>
<keyword evidence="3" id="KW-0539">Nucleus</keyword>
<comment type="subcellular location">
    <subcellularLocation>
        <location evidence="1">Nucleus</location>
    </subcellularLocation>
</comment>
<evidence type="ECO:0000256" key="1">
    <source>
        <dbReference type="ARBA" id="ARBA00004123"/>
    </source>
</evidence>
<keyword evidence="6" id="KW-1185">Reference proteome</keyword>
<dbReference type="PANTHER" id="PTHR15245:SF20">
    <property type="entry name" value="SYMPLEKIN"/>
    <property type="match status" value="1"/>
</dbReference>
<dbReference type="STRING" id="1408157.A0A1J7JZF3"/>
<sequence>MSTPVKLSTADQLKQLQQARGVVLKDPAYWSSVVAGILPIVGPQNDVELRRWGADFIAEAVATPAVPLRAREDVCMKALGTLRMLVEEQGLDTVVLKSVILAAASVYPLVVRWIAGNAHDRDSWESIQAIKTRILRIWEGAPPPLRICCIKFGQRVVLAQTASNGMDVKQSGLDVSLSIIPPNHPLLDPRQLEAEATGLLDRMLGILQDNSSDALLVDATLNTLSVLVRTRPTTSARILNTILNFNPLKLANSPMTPKTKVLVKSMEKTTRMLLIHLSKRDPHNPMTPRIQQYVERLMRSRSEIFDEANRKRAMPGPPDGTQAAVKRQKTGEPQVVARIIVPPLGPGTHSLAALFTLTDNLGLQGFDATAVPAALAARVSVTALASVPSELLGQAIAGIQNRMVELAAAAPIQPPPLNAETSPLDVEDDDDEYEPDFYAAEDTEQILNKLDNAPAEQPPVQEPETVNALATLGTFKLPPPPLLDPDVAARLSQGAVTRVFAPLPTLEDSSRKHKSGINRLAASSFDRDSWLTVIIRIATRGTAGLEDDASTIKEEDSSALTHKENPSLSNSIREALFRHVMEDFRRRIDVAVAWLCEEWYADQLAKRNLSEDNRSLHYERWAVKLLDGFLPYLTPQDKVLTRFLAEIPELSRELLGKVKDLCRDPATVSLAVTSLLYLVMMRPPARELALDTVGEIWVEYEDARPMASKYLAKWRPGFIESQAPGADGAVPVPKPIAA</sequence>
<evidence type="ECO:0000259" key="4">
    <source>
        <dbReference type="Pfam" id="PF11935"/>
    </source>
</evidence>
<proteinExistence type="predicted"/>
<gene>
    <name evidence="5" type="ORF">CONLIGDRAFT_62826</name>
</gene>
<dbReference type="GO" id="GO:0006397">
    <property type="term" value="P:mRNA processing"/>
    <property type="evidence" value="ECO:0007669"/>
    <property type="project" value="UniProtKB-KW"/>
</dbReference>
<evidence type="ECO:0000313" key="5">
    <source>
        <dbReference type="EMBL" id="OIW35536.1"/>
    </source>
</evidence>
<dbReference type="Pfam" id="PF11935">
    <property type="entry name" value="SYMPK_PTA1_N"/>
    <property type="match status" value="1"/>
</dbReference>
<evidence type="ECO:0000313" key="6">
    <source>
        <dbReference type="Proteomes" id="UP000182658"/>
    </source>
</evidence>
<reference evidence="5 6" key="1">
    <citation type="submission" date="2016-10" db="EMBL/GenBank/DDBJ databases">
        <title>Draft genome sequence of Coniochaeta ligniaria NRRL30616, a lignocellulolytic fungus for bioabatement of inhibitors in plant biomass hydrolysates.</title>
        <authorList>
            <consortium name="DOE Joint Genome Institute"/>
            <person name="Jimenez D.J."/>
            <person name="Hector R.E."/>
            <person name="Riley R."/>
            <person name="Sun H."/>
            <person name="Grigoriev I.V."/>
            <person name="Van Elsas J.D."/>
            <person name="Nichols N.N."/>
        </authorList>
    </citation>
    <scope>NUCLEOTIDE SEQUENCE [LARGE SCALE GENOMIC DNA]</scope>
    <source>
        <strain evidence="5 6">NRRL 30616</strain>
    </source>
</reference>
<dbReference type="PANTHER" id="PTHR15245">
    <property type="entry name" value="SYMPLEKIN-RELATED"/>
    <property type="match status" value="1"/>
</dbReference>
<organism evidence="5 6">
    <name type="scientific">Coniochaeta ligniaria NRRL 30616</name>
    <dbReference type="NCBI Taxonomy" id="1408157"/>
    <lineage>
        <taxon>Eukaryota</taxon>
        <taxon>Fungi</taxon>
        <taxon>Dikarya</taxon>
        <taxon>Ascomycota</taxon>
        <taxon>Pezizomycotina</taxon>
        <taxon>Sordariomycetes</taxon>
        <taxon>Sordariomycetidae</taxon>
        <taxon>Coniochaetales</taxon>
        <taxon>Coniochaetaceae</taxon>
        <taxon>Coniochaeta</taxon>
    </lineage>
</organism>
<accession>A0A1J7JZF3</accession>
<dbReference type="GO" id="GO:0005847">
    <property type="term" value="C:mRNA cleavage and polyadenylation specificity factor complex"/>
    <property type="evidence" value="ECO:0007669"/>
    <property type="project" value="TreeGrafter"/>
</dbReference>
<dbReference type="Proteomes" id="UP000182658">
    <property type="component" value="Unassembled WGS sequence"/>
</dbReference>
<dbReference type="InterPro" id="IPR021850">
    <property type="entry name" value="Symplekin/Pta1"/>
</dbReference>
<name>A0A1J7JZF3_9PEZI</name>
<evidence type="ECO:0000256" key="2">
    <source>
        <dbReference type="ARBA" id="ARBA00022664"/>
    </source>
</evidence>
<dbReference type="InterPro" id="IPR032460">
    <property type="entry name" value="Symplekin/Pta1_N"/>
</dbReference>
<dbReference type="AlphaFoldDB" id="A0A1J7JZF3"/>
<dbReference type="EMBL" id="KV875093">
    <property type="protein sequence ID" value="OIW35536.1"/>
    <property type="molecule type" value="Genomic_DNA"/>
</dbReference>
<feature type="domain" description="Symplekin/Pta1 N-terminal" evidence="4">
    <location>
        <begin position="92"/>
        <end position="311"/>
    </location>
</feature>
<dbReference type="FunCoup" id="A0A1J7JZF3">
    <property type="interactions" value="175"/>
</dbReference>
<evidence type="ECO:0000256" key="3">
    <source>
        <dbReference type="ARBA" id="ARBA00023242"/>
    </source>
</evidence>
<dbReference type="InterPro" id="IPR011989">
    <property type="entry name" value="ARM-like"/>
</dbReference>
<protein>
    <recommendedName>
        <fullName evidence="4">Symplekin/Pta1 N-terminal domain-containing protein</fullName>
    </recommendedName>
</protein>